<organism evidence="1 2">
    <name type="scientific">Acidocella aminolytica 101 = DSM 11237</name>
    <dbReference type="NCBI Taxonomy" id="1120923"/>
    <lineage>
        <taxon>Bacteria</taxon>
        <taxon>Pseudomonadati</taxon>
        <taxon>Pseudomonadota</taxon>
        <taxon>Alphaproteobacteria</taxon>
        <taxon>Acetobacterales</taxon>
        <taxon>Acidocellaceae</taxon>
        <taxon>Acidocella</taxon>
    </lineage>
</organism>
<dbReference type="EMBL" id="BANC01000064">
    <property type="protein sequence ID" value="GAN80940.1"/>
    <property type="molecule type" value="Genomic_DNA"/>
</dbReference>
<accession>A0A0D6PGP3</accession>
<dbReference type="Proteomes" id="UP000032668">
    <property type="component" value="Unassembled WGS sequence"/>
</dbReference>
<keyword evidence="2" id="KW-1185">Reference proteome</keyword>
<evidence type="ECO:0000313" key="2">
    <source>
        <dbReference type="Proteomes" id="UP000032668"/>
    </source>
</evidence>
<comment type="caution">
    <text evidence="1">The sequence shown here is derived from an EMBL/GenBank/DDBJ whole genome shotgun (WGS) entry which is preliminary data.</text>
</comment>
<sequence>MREIVVAARVLIVIAHKPRNPLASYRQTLVAKFAGHPLAPVSAIRQGVCRPDMGK</sequence>
<reference evidence="1 2" key="1">
    <citation type="submission" date="2012-11" db="EMBL/GenBank/DDBJ databases">
        <title>Whole genome sequence of Acidocella aminolytica 101 = DSM 11237.</title>
        <authorList>
            <person name="Azuma Y."/>
            <person name="Higashiura N."/>
            <person name="Hirakawa H."/>
            <person name="Matsushita K."/>
        </authorList>
    </citation>
    <scope>NUCLEOTIDE SEQUENCE [LARGE SCALE GENOMIC DNA]</scope>
    <source>
        <strain evidence="2">101 / DSM 11237</strain>
    </source>
</reference>
<evidence type="ECO:0000313" key="1">
    <source>
        <dbReference type="EMBL" id="GAN80940.1"/>
    </source>
</evidence>
<protein>
    <submittedName>
        <fullName evidence="1">Uncharacterized protein</fullName>
    </submittedName>
</protein>
<proteinExistence type="predicted"/>
<gene>
    <name evidence="1" type="ORF">Aam_066_004</name>
</gene>
<name>A0A0D6PGP3_9PROT</name>
<dbReference type="AlphaFoldDB" id="A0A0D6PGP3"/>